<keyword evidence="4" id="KW-1185">Reference proteome</keyword>
<dbReference type="InterPro" id="IPR015421">
    <property type="entry name" value="PyrdxlP-dep_Trfase_major"/>
</dbReference>
<reference evidence="3 4" key="1">
    <citation type="submission" date="2024-01" db="EMBL/GenBank/DDBJ databases">
        <authorList>
            <consortium name="Genoscope - CEA"/>
            <person name="William W."/>
        </authorList>
    </citation>
    <scope>NUCLEOTIDE SEQUENCE [LARGE SCALE GENOMIC DNA]</scope>
    <source>
        <strain evidence="3 4">29B2s-10</strain>
    </source>
</reference>
<dbReference type="PANTHER" id="PTHR43092:SF2">
    <property type="entry name" value="HERCYNYLCYSTEINE SULFOXIDE LYASE"/>
    <property type="match status" value="1"/>
</dbReference>
<evidence type="ECO:0000313" key="3">
    <source>
        <dbReference type="EMBL" id="CAK7909068.1"/>
    </source>
</evidence>
<proteinExistence type="predicted"/>
<feature type="domain" description="Aminotransferase class V" evidence="2">
    <location>
        <begin position="29"/>
        <end position="362"/>
    </location>
</feature>
<keyword evidence="1" id="KW-0663">Pyridoxal phosphate</keyword>
<dbReference type="EMBL" id="OZ004257">
    <property type="protein sequence ID" value="CAK7909068.1"/>
    <property type="molecule type" value="Genomic_DNA"/>
</dbReference>
<evidence type="ECO:0000259" key="2">
    <source>
        <dbReference type="Pfam" id="PF00266"/>
    </source>
</evidence>
<protein>
    <recommendedName>
        <fullName evidence="2">Aminotransferase class V domain-containing protein</fullName>
    </recommendedName>
</protein>
<dbReference type="InterPro" id="IPR015422">
    <property type="entry name" value="PyrdxlP-dep_Trfase_small"/>
</dbReference>
<evidence type="ECO:0000256" key="1">
    <source>
        <dbReference type="ARBA" id="ARBA00022898"/>
    </source>
</evidence>
<gene>
    <name evidence="3" type="ORF">CAAN4_E13058</name>
</gene>
<accession>A0ABP0EEP5</accession>
<dbReference type="Gene3D" id="3.40.640.10">
    <property type="entry name" value="Type I PLP-dependent aspartate aminotransferase-like (Major domain)"/>
    <property type="match status" value="1"/>
</dbReference>
<dbReference type="SUPFAM" id="SSF53383">
    <property type="entry name" value="PLP-dependent transferases"/>
    <property type="match status" value="1"/>
</dbReference>
<dbReference type="InterPro" id="IPR015424">
    <property type="entry name" value="PyrdxlP-dep_Trfase"/>
</dbReference>
<evidence type="ECO:0000313" key="4">
    <source>
        <dbReference type="Proteomes" id="UP001497600"/>
    </source>
</evidence>
<dbReference type="PANTHER" id="PTHR43092">
    <property type="entry name" value="L-CYSTEINE DESULFHYDRASE"/>
    <property type="match status" value="1"/>
</dbReference>
<dbReference type="Proteomes" id="UP001497600">
    <property type="component" value="Chromosome E"/>
</dbReference>
<dbReference type="Pfam" id="PF00266">
    <property type="entry name" value="Aminotran_5"/>
    <property type="match status" value="1"/>
</dbReference>
<name>A0ABP0EEP5_9ASCO</name>
<dbReference type="Gene3D" id="3.90.1150.10">
    <property type="entry name" value="Aspartate Aminotransferase, domain 1"/>
    <property type="match status" value="1"/>
</dbReference>
<sequence>MFGHEFRDKYFTLLEDGVLSVNHGSYGHTPTPVFDKYVQYIRNEYAYPDRYMLREQLPEYTEALQLISDKYLHCDYHNVALVENATTGVNTVLRSLKFNKGDRIVMASTVYGSCYNTVRFLAKRIGIVPVVVDLPYPLEDEEVVARFAKELPGSKLALFDAITSMPGVRVPFEKLTKLCKKHGVISLIDGAHSIGLIELDLGTLAPDFYVTNLHKWLYVPRGCAALYVNPQYHGEIQTMPISHSYIDEDVEPIVDDSLISKFHFIGTVNFASIASIKDAIEFREKTCGGEDAIAQYCQDLSFKSAKLAIAKWPFAQLLTNRHNSVIPPSMVNLIIPFKDLVSHYQLATSLDFNNKEALDKAHDAIDIMLMDDYKSRAPFLFHNGEVWMRFSCQIYNELSDYDYVTNAFGHCLKKYFGVTPTSKL</sequence>
<dbReference type="InterPro" id="IPR000192">
    <property type="entry name" value="Aminotrans_V_dom"/>
</dbReference>
<organism evidence="3 4">
    <name type="scientific">[Candida] anglica</name>
    <dbReference type="NCBI Taxonomy" id="148631"/>
    <lineage>
        <taxon>Eukaryota</taxon>
        <taxon>Fungi</taxon>
        <taxon>Dikarya</taxon>
        <taxon>Ascomycota</taxon>
        <taxon>Saccharomycotina</taxon>
        <taxon>Pichiomycetes</taxon>
        <taxon>Debaryomycetaceae</taxon>
        <taxon>Kurtzmaniella</taxon>
    </lineage>
</organism>